<feature type="region of interest" description="Disordered" evidence="1">
    <location>
        <begin position="85"/>
        <end position="108"/>
    </location>
</feature>
<feature type="signal peptide" evidence="2">
    <location>
        <begin position="1"/>
        <end position="26"/>
    </location>
</feature>
<dbReference type="Proteomes" id="UP000435112">
    <property type="component" value="Unassembled WGS sequence"/>
</dbReference>
<feature type="compositionally biased region" description="Polar residues" evidence="1">
    <location>
        <begin position="97"/>
        <end position="108"/>
    </location>
</feature>
<accession>A0A6A3GIS6</accession>
<gene>
    <name evidence="4" type="ORF">PR001_g30739</name>
    <name evidence="3" type="ORF">PR002_g30762</name>
    <name evidence="5" type="ORF">PR003_g31949</name>
</gene>
<evidence type="ECO:0000313" key="4">
    <source>
        <dbReference type="EMBL" id="KAE8959355.1"/>
    </source>
</evidence>
<evidence type="ECO:0000313" key="6">
    <source>
        <dbReference type="Proteomes" id="UP000429607"/>
    </source>
</evidence>
<reference evidence="6 8" key="1">
    <citation type="submission" date="2018-09" db="EMBL/GenBank/DDBJ databases">
        <title>Genomic investigation of the strawberry pathogen Phytophthora fragariae indicates pathogenicity is determined by transcriptional variation in three key races.</title>
        <authorList>
            <person name="Adams T.M."/>
            <person name="Armitage A.D."/>
            <person name="Sobczyk M.K."/>
            <person name="Bates H.J."/>
            <person name="Dunwell J.M."/>
            <person name="Nellist C.F."/>
            <person name="Harrison R.J."/>
        </authorList>
    </citation>
    <scope>NUCLEOTIDE SEQUENCE [LARGE SCALE GENOMIC DNA]</scope>
    <source>
        <strain evidence="4 6">SCRP249</strain>
        <strain evidence="3 8">SCRP324</strain>
        <strain evidence="5 7">SCRP333</strain>
    </source>
</reference>
<feature type="chain" id="PRO_5036163927" description="RxLR effector protein" evidence="2">
    <location>
        <begin position="27"/>
        <end position="108"/>
    </location>
</feature>
<dbReference type="Proteomes" id="UP000429607">
    <property type="component" value="Unassembled WGS sequence"/>
</dbReference>
<comment type="caution">
    <text evidence="3">The sequence shown here is derived from an EMBL/GenBank/DDBJ whole genome shotgun (WGS) entry which is preliminary data.</text>
</comment>
<evidence type="ECO:0000256" key="2">
    <source>
        <dbReference type="SAM" id="SignalP"/>
    </source>
</evidence>
<keyword evidence="7" id="KW-1185">Reference proteome</keyword>
<proteinExistence type="predicted"/>
<evidence type="ECO:0000313" key="3">
    <source>
        <dbReference type="EMBL" id="KAE8958764.1"/>
    </source>
</evidence>
<organism evidence="3 8">
    <name type="scientific">Phytophthora rubi</name>
    <dbReference type="NCBI Taxonomy" id="129364"/>
    <lineage>
        <taxon>Eukaryota</taxon>
        <taxon>Sar</taxon>
        <taxon>Stramenopiles</taxon>
        <taxon>Oomycota</taxon>
        <taxon>Peronosporomycetes</taxon>
        <taxon>Peronosporales</taxon>
        <taxon>Peronosporaceae</taxon>
        <taxon>Phytophthora</taxon>
    </lineage>
</organism>
<protein>
    <recommendedName>
        <fullName evidence="9">RxLR effector protein</fullName>
    </recommendedName>
</protein>
<evidence type="ECO:0000313" key="7">
    <source>
        <dbReference type="Proteomes" id="UP000434957"/>
    </source>
</evidence>
<dbReference type="AlphaFoldDB" id="A0A6A3GIS6"/>
<name>A0A6A3GIS6_9STRA</name>
<evidence type="ECO:0008006" key="9">
    <source>
        <dbReference type="Google" id="ProtNLM"/>
    </source>
</evidence>
<keyword evidence="2" id="KW-0732">Signal</keyword>
<sequence length="108" mass="11676">MTIRFRQATLVAIAAFLVSANTLAAAETKPNFPQSPHSAYALKAGRSLRLDGGVDTDNDEERAWGDFSSLKSNVRKIFSRKAGKVQLPAPKHKAATSHGTALDLQNKQ</sequence>
<dbReference type="EMBL" id="QXFV01007200">
    <property type="protein sequence ID" value="KAE8959355.1"/>
    <property type="molecule type" value="Genomic_DNA"/>
</dbReference>
<evidence type="ECO:0000256" key="1">
    <source>
        <dbReference type="SAM" id="MobiDB-lite"/>
    </source>
</evidence>
<evidence type="ECO:0000313" key="8">
    <source>
        <dbReference type="Proteomes" id="UP000435112"/>
    </source>
</evidence>
<evidence type="ECO:0000313" key="5">
    <source>
        <dbReference type="EMBL" id="KAE9266935.1"/>
    </source>
</evidence>
<dbReference type="EMBL" id="QXFU01007310">
    <property type="protein sequence ID" value="KAE8958764.1"/>
    <property type="molecule type" value="Genomic_DNA"/>
</dbReference>
<dbReference type="Proteomes" id="UP000434957">
    <property type="component" value="Unassembled WGS sequence"/>
</dbReference>
<dbReference type="EMBL" id="QXFT01007181">
    <property type="protein sequence ID" value="KAE9266935.1"/>
    <property type="molecule type" value="Genomic_DNA"/>
</dbReference>